<gene>
    <name evidence="1" type="ORF">L6164_014458</name>
</gene>
<reference evidence="1 2" key="1">
    <citation type="journal article" date="2022" name="DNA Res.">
        <title>Chromosomal-level genome assembly of the orchid tree Bauhinia variegata (Leguminosae; Cercidoideae) supports the allotetraploid origin hypothesis of Bauhinia.</title>
        <authorList>
            <person name="Zhong Y."/>
            <person name="Chen Y."/>
            <person name="Zheng D."/>
            <person name="Pang J."/>
            <person name="Liu Y."/>
            <person name="Luo S."/>
            <person name="Meng S."/>
            <person name="Qian L."/>
            <person name="Wei D."/>
            <person name="Dai S."/>
            <person name="Zhou R."/>
        </authorList>
    </citation>
    <scope>NUCLEOTIDE SEQUENCE [LARGE SCALE GENOMIC DNA]</scope>
    <source>
        <strain evidence="1">BV-YZ2020</strain>
    </source>
</reference>
<name>A0ACB9NIK5_BAUVA</name>
<comment type="caution">
    <text evidence="1">The sequence shown here is derived from an EMBL/GenBank/DDBJ whole genome shotgun (WGS) entry which is preliminary data.</text>
</comment>
<dbReference type="Proteomes" id="UP000828941">
    <property type="component" value="Chromosome 6"/>
</dbReference>
<dbReference type="EMBL" id="CM039431">
    <property type="protein sequence ID" value="KAI4335853.1"/>
    <property type="molecule type" value="Genomic_DNA"/>
</dbReference>
<accession>A0ACB9NIK5</accession>
<sequence length="106" mass="11362">MTVSSGSGSNALFQIQWNSPVPYLFGSLTIVFGIIGLALLFLACSRRKHKPQTDDSSSQCHADAKIIATTTPHDAKVLVIVPGDDRPTYLAKSVSFTPNHTATDNC</sequence>
<evidence type="ECO:0000313" key="1">
    <source>
        <dbReference type="EMBL" id="KAI4335853.1"/>
    </source>
</evidence>
<proteinExistence type="predicted"/>
<evidence type="ECO:0000313" key="2">
    <source>
        <dbReference type="Proteomes" id="UP000828941"/>
    </source>
</evidence>
<organism evidence="1 2">
    <name type="scientific">Bauhinia variegata</name>
    <name type="common">Purple orchid tree</name>
    <name type="synonym">Phanera variegata</name>
    <dbReference type="NCBI Taxonomy" id="167791"/>
    <lineage>
        <taxon>Eukaryota</taxon>
        <taxon>Viridiplantae</taxon>
        <taxon>Streptophyta</taxon>
        <taxon>Embryophyta</taxon>
        <taxon>Tracheophyta</taxon>
        <taxon>Spermatophyta</taxon>
        <taxon>Magnoliopsida</taxon>
        <taxon>eudicotyledons</taxon>
        <taxon>Gunneridae</taxon>
        <taxon>Pentapetalae</taxon>
        <taxon>rosids</taxon>
        <taxon>fabids</taxon>
        <taxon>Fabales</taxon>
        <taxon>Fabaceae</taxon>
        <taxon>Cercidoideae</taxon>
        <taxon>Cercideae</taxon>
        <taxon>Bauhiniinae</taxon>
        <taxon>Bauhinia</taxon>
    </lineage>
</organism>
<keyword evidence="2" id="KW-1185">Reference proteome</keyword>
<protein>
    <submittedName>
        <fullName evidence="1">Uncharacterized protein</fullName>
    </submittedName>
</protein>